<feature type="transmembrane region" description="Helical" evidence="10">
    <location>
        <begin position="96"/>
        <end position="117"/>
    </location>
</feature>
<dbReference type="GO" id="GO:0005886">
    <property type="term" value="C:plasma membrane"/>
    <property type="evidence" value="ECO:0007669"/>
    <property type="project" value="UniProtKB-SubCell"/>
</dbReference>
<evidence type="ECO:0000256" key="2">
    <source>
        <dbReference type="ARBA" id="ARBA00022475"/>
    </source>
</evidence>
<keyword evidence="3 10" id="KW-0812">Transmembrane</keyword>
<evidence type="ECO:0000256" key="5">
    <source>
        <dbReference type="ARBA" id="ARBA00023040"/>
    </source>
</evidence>
<keyword evidence="5" id="KW-0297">G-protein coupled receptor</keyword>
<keyword evidence="7" id="KW-0675">Receptor</keyword>
<keyword evidence="4 10" id="KW-1133">Transmembrane helix</keyword>
<evidence type="ECO:0000256" key="4">
    <source>
        <dbReference type="ARBA" id="ARBA00022989"/>
    </source>
</evidence>
<reference evidence="12" key="2">
    <citation type="submission" date="2020-11" db="EMBL/GenBank/DDBJ databases">
        <authorList>
            <person name="McCartney M.A."/>
            <person name="Auch B."/>
            <person name="Kono T."/>
            <person name="Mallez S."/>
            <person name="Becker A."/>
            <person name="Gohl D.M."/>
            <person name="Silverstein K.A.T."/>
            <person name="Koren S."/>
            <person name="Bechman K.B."/>
            <person name="Herman A."/>
            <person name="Abrahante J.E."/>
            <person name="Garbe J."/>
        </authorList>
    </citation>
    <scope>NUCLEOTIDE SEQUENCE</scope>
    <source>
        <strain evidence="12">Duluth1</strain>
        <tissue evidence="12">Whole animal</tissue>
    </source>
</reference>
<evidence type="ECO:0000259" key="11">
    <source>
        <dbReference type="PROSITE" id="PS50262"/>
    </source>
</evidence>
<evidence type="ECO:0000256" key="6">
    <source>
        <dbReference type="ARBA" id="ARBA00023136"/>
    </source>
</evidence>
<keyword evidence="9" id="KW-0807">Transducer</keyword>
<gene>
    <name evidence="12" type="ORF">DPMN_076101</name>
</gene>
<reference evidence="12" key="1">
    <citation type="journal article" date="2019" name="bioRxiv">
        <title>The Genome of the Zebra Mussel, Dreissena polymorpha: A Resource for Invasive Species Research.</title>
        <authorList>
            <person name="McCartney M.A."/>
            <person name="Auch B."/>
            <person name="Kono T."/>
            <person name="Mallez S."/>
            <person name="Zhang Y."/>
            <person name="Obille A."/>
            <person name="Becker A."/>
            <person name="Abrahante J.E."/>
            <person name="Garbe J."/>
            <person name="Badalamenti J.P."/>
            <person name="Herman A."/>
            <person name="Mangelson H."/>
            <person name="Liachko I."/>
            <person name="Sullivan S."/>
            <person name="Sone E.D."/>
            <person name="Koren S."/>
            <person name="Silverstein K.A.T."/>
            <person name="Beckman K.B."/>
            <person name="Gohl D.M."/>
        </authorList>
    </citation>
    <scope>NUCLEOTIDE SEQUENCE</scope>
    <source>
        <strain evidence="12">Duluth1</strain>
        <tissue evidence="12">Whole animal</tissue>
    </source>
</reference>
<protein>
    <recommendedName>
        <fullName evidence="11">G-protein coupled receptors family 1 profile domain-containing protein</fullName>
    </recommendedName>
</protein>
<sequence>MVSEDSNSTMNTNHSTSFVTEELYLEDHSMVIKCIAVIIGLISLTSCILAVIALRRTRKVPKSTKYLVTALLVFDGMFVTFSTVRKFIQEPFLNTSIHVFAMSSLQLAYTTVGMMSIERCLLFYKPMTYMRLSSKRFIIKVTASVWISELGIFLCVRYATCYLRFKSLSVFSHTKLCNSLVTIYYVILVTCVLATSMVSYWIIFAIVRKKNCRKNERKMSFRSVVRLIRGYKNTALVLVFWVLILVTSLTYGIILVFIRSMGISPYIVRLSLDAVSTLNCLLDPFLYGMWFKECKLELLKIFSWLGPSVRKKANLLRYEVFYIVPYESTVSNRSIPRSVEGTLGVDMNDTSGINNPAFHEDSL</sequence>
<dbReference type="Gene3D" id="1.20.1070.10">
    <property type="entry name" value="Rhodopsin 7-helix transmembrane proteins"/>
    <property type="match status" value="1"/>
</dbReference>
<feature type="transmembrane region" description="Helical" evidence="10">
    <location>
        <begin position="137"/>
        <end position="160"/>
    </location>
</feature>
<feature type="transmembrane region" description="Helical" evidence="10">
    <location>
        <begin position="180"/>
        <end position="207"/>
    </location>
</feature>
<evidence type="ECO:0000256" key="3">
    <source>
        <dbReference type="ARBA" id="ARBA00022692"/>
    </source>
</evidence>
<evidence type="ECO:0000313" key="12">
    <source>
        <dbReference type="EMBL" id="KAH3701117.1"/>
    </source>
</evidence>
<evidence type="ECO:0000256" key="8">
    <source>
        <dbReference type="ARBA" id="ARBA00023180"/>
    </source>
</evidence>
<dbReference type="PANTHER" id="PTHR24246">
    <property type="entry name" value="OLFACTORY RECEPTOR AND ADENOSINE RECEPTOR"/>
    <property type="match status" value="1"/>
</dbReference>
<keyword evidence="13" id="KW-1185">Reference proteome</keyword>
<organism evidence="12 13">
    <name type="scientific">Dreissena polymorpha</name>
    <name type="common">Zebra mussel</name>
    <name type="synonym">Mytilus polymorpha</name>
    <dbReference type="NCBI Taxonomy" id="45954"/>
    <lineage>
        <taxon>Eukaryota</taxon>
        <taxon>Metazoa</taxon>
        <taxon>Spiralia</taxon>
        <taxon>Lophotrochozoa</taxon>
        <taxon>Mollusca</taxon>
        <taxon>Bivalvia</taxon>
        <taxon>Autobranchia</taxon>
        <taxon>Heteroconchia</taxon>
        <taxon>Euheterodonta</taxon>
        <taxon>Imparidentia</taxon>
        <taxon>Neoheterodontei</taxon>
        <taxon>Myida</taxon>
        <taxon>Dreissenoidea</taxon>
        <taxon>Dreissenidae</taxon>
        <taxon>Dreissena</taxon>
    </lineage>
</organism>
<feature type="transmembrane region" description="Helical" evidence="10">
    <location>
        <begin position="235"/>
        <end position="258"/>
    </location>
</feature>
<keyword evidence="2" id="KW-1003">Cell membrane</keyword>
<keyword evidence="8" id="KW-0325">Glycoprotein</keyword>
<dbReference type="PANTHER" id="PTHR24246:SF27">
    <property type="entry name" value="ADENOSINE RECEPTOR, ISOFORM A"/>
    <property type="match status" value="1"/>
</dbReference>
<proteinExistence type="predicted"/>
<dbReference type="CDD" id="cd00637">
    <property type="entry name" value="7tm_classA_rhodopsin-like"/>
    <property type="match status" value="1"/>
</dbReference>
<name>A0A9D4BQ67_DREPO</name>
<evidence type="ECO:0000256" key="7">
    <source>
        <dbReference type="ARBA" id="ARBA00023170"/>
    </source>
</evidence>
<dbReference type="EMBL" id="JAIWYP010000015">
    <property type="protein sequence ID" value="KAH3701117.1"/>
    <property type="molecule type" value="Genomic_DNA"/>
</dbReference>
<feature type="transmembrane region" description="Helical" evidence="10">
    <location>
        <begin position="30"/>
        <end position="54"/>
    </location>
</feature>
<feature type="transmembrane region" description="Helical" evidence="10">
    <location>
        <begin position="66"/>
        <end position="84"/>
    </location>
</feature>
<comment type="caution">
    <text evidence="12">The sequence shown here is derived from an EMBL/GenBank/DDBJ whole genome shotgun (WGS) entry which is preliminary data.</text>
</comment>
<keyword evidence="6 10" id="KW-0472">Membrane</keyword>
<evidence type="ECO:0000256" key="9">
    <source>
        <dbReference type="ARBA" id="ARBA00023224"/>
    </source>
</evidence>
<dbReference type="GO" id="GO:0004930">
    <property type="term" value="F:G protein-coupled receptor activity"/>
    <property type="evidence" value="ECO:0007669"/>
    <property type="project" value="UniProtKB-KW"/>
</dbReference>
<feature type="domain" description="G-protein coupled receptors family 1 profile" evidence="11">
    <location>
        <begin position="46"/>
        <end position="287"/>
    </location>
</feature>
<evidence type="ECO:0000313" key="13">
    <source>
        <dbReference type="Proteomes" id="UP000828390"/>
    </source>
</evidence>
<accession>A0A9D4BQ67</accession>
<evidence type="ECO:0000256" key="10">
    <source>
        <dbReference type="SAM" id="Phobius"/>
    </source>
</evidence>
<dbReference type="InterPro" id="IPR017452">
    <property type="entry name" value="GPCR_Rhodpsn_7TM"/>
</dbReference>
<dbReference type="Proteomes" id="UP000828390">
    <property type="component" value="Unassembled WGS sequence"/>
</dbReference>
<dbReference type="AlphaFoldDB" id="A0A9D4BQ67"/>
<dbReference type="SUPFAM" id="SSF81321">
    <property type="entry name" value="Family A G protein-coupled receptor-like"/>
    <property type="match status" value="1"/>
</dbReference>
<dbReference type="PROSITE" id="PS50262">
    <property type="entry name" value="G_PROTEIN_RECEP_F1_2"/>
    <property type="match status" value="1"/>
</dbReference>
<evidence type="ECO:0000256" key="1">
    <source>
        <dbReference type="ARBA" id="ARBA00004651"/>
    </source>
</evidence>
<comment type="subcellular location">
    <subcellularLocation>
        <location evidence="1">Cell membrane</location>
        <topology evidence="1">Multi-pass membrane protein</topology>
    </subcellularLocation>
</comment>